<organism evidence="8 9">
    <name type="scientific">Pseudonocardia yuanmonensis</name>
    <dbReference type="NCBI Taxonomy" id="1095914"/>
    <lineage>
        <taxon>Bacteria</taxon>
        <taxon>Bacillati</taxon>
        <taxon>Actinomycetota</taxon>
        <taxon>Actinomycetes</taxon>
        <taxon>Pseudonocardiales</taxon>
        <taxon>Pseudonocardiaceae</taxon>
        <taxon>Pseudonocardia</taxon>
    </lineage>
</organism>
<feature type="compositionally biased region" description="Polar residues" evidence="5">
    <location>
        <begin position="445"/>
        <end position="458"/>
    </location>
</feature>
<dbReference type="SUPFAM" id="SSF103473">
    <property type="entry name" value="MFS general substrate transporter"/>
    <property type="match status" value="1"/>
</dbReference>
<dbReference type="InterPro" id="IPR036259">
    <property type="entry name" value="MFS_trans_sf"/>
</dbReference>
<comment type="caution">
    <text evidence="8">The sequence shown here is derived from an EMBL/GenBank/DDBJ whole genome shotgun (WGS) entry which is preliminary data.</text>
</comment>
<proteinExistence type="predicted"/>
<feature type="transmembrane region" description="Helical" evidence="6">
    <location>
        <begin position="25"/>
        <end position="47"/>
    </location>
</feature>
<evidence type="ECO:0000256" key="2">
    <source>
        <dbReference type="ARBA" id="ARBA00022692"/>
    </source>
</evidence>
<feature type="transmembrane region" description="Helical" evidence="6">
    <location>
        <begin position="345"/>
        <end position="368"/>
    </location>
</feature>
<keyword evidence="9" id="KW-1185">Reference proteome</keyword>
<protein>
    <submittedName>
        <fullName evidence="8">MFS transporter</fullName>
    </submittedName>
</protein>
<gene>
    <name evidence="8" type="ORF">GCM10023215_61630</name>
</gene>
<feature type="transmembrane region" description="Helical" evidence="6">
    <location>
        <begin position="174"/>
        <end position="199"/>
    </location>
</feature>
<evidence type="ECO:0000259" key="7">
    <source>
        <dbReference type="PROSITE" id="PS50850"/>
    </source>
</evidence>
<feature type="transmembrane region" description="Helical" evidence="6">
    <location>
        <begin position="389"/>
        <end position="410"/>
    </location>
</feature>
<dbReference type="PANTHER" id="PTHR23508:SF10">
    <property type="entry name" value="CARBOXYLIC ACID TRANSPORTER PROTEIN HOMOLOG"/>
    <property type="match status" value="1"/>
</dbReference>
<feature type="region of interest" description="Disordered" evidence="5">
    <location>
        <begin position="445"/>
        <end position="467"/>
    </location>
</feature>
<keyword evidence="2 6" id="KW-0812">Transmembrane</keyword>
<dbReference type="InterPro" id="IPR020846">
    <property type="entry name" value="MFS_dom"/>
</dbReference>
<dbReference type="RefSeq" id="WP_345384312.1">
    <property type="nucleotide sequence ID" value="NZ_BAABIC010000031.1"/>
</dbReference>
<dbReference type="EMBL" id="BAABIC010000031">
    <property type="protein sequence ID" value="GAA4711143.1"/>
    <property type="molecule type" value="Genomic_DNA"/>
</dbReference>
<dbReference type="Gene3D" id="1.20.1250.20">
    <property type="entry name" value="MFS general substrate transporter like domains"/>
    <property type="match status" value="1"/>
</dbReference>
<reference evidence="9" key="1">
    <citation type="journal article" date="2019" name="Int. J. Syst. Evol. Microbiol.">
        <title>The Global Catalogue of Microorganisms (GCM) 10K type strain sequencing project: providing services to taxonomists for standard genome sequencing and annotation.</title>
        <authorList>
            <consortium name="The Broad Institute Genomics Platform"/>
            <consortium name="The Broad Institute Genome Sequencing Center for Infectious Disease"/>
            <person name="Wu L."/>
            <person name="Ma J."/>
        </authorList>
    </citation>
    <scope>NUCLEOTIDE SEQUENCE [LARGE SCALE GENOMIC DNA]</scope>
    <source>
        <strain evidence="9">JCM 18055</strain>
    </source>
</reference>
<evidence type="ECO:0000313" key="9">
    <source>
        <dbReference type="Proteomes" id="UP001500325"/>
    </source>
</evidence>
<evidence type="ECO:0000256" key="5">
    <source>
        <dbReference type="SAM" id="MobiDB-lite"/>
    </source>
</evidence>
<dbReference type="PROSITE" id="PS50850">
    <property type="entry name" value="MFS"/>
    <property type="match status" value="1"/>
</dbReference>
<name>A0ABP8XR33_9PSEU</name>
<evidence type="ECO:0000256" key="1">
    <source>
        <dbReference type="ARBA" id="ARBA00004651"/>
    </source>
</evidence>
<feature type="transmembrane region" description="Helical" evidence="6">
    <location>
        <begin position="416"/>
        <end position="439"/>
    </location>
</feature>
<evidence type="ECO:0000313" key="8">
    <source>
        <dbReference type="EMBL" id="GAA4711143.1"/>
    </source>
</evidence>
<evidence type="ECO:0000256" key="4">
    <source>
        <dbReference type="ARBA" id="ARBA00023136"/>
    </source>
</evidence>
<comment type="subcellular location">
    <subcellularLocation>
        <location evidence="1">Cell membrane</location>
        <topology evidence="1">Multi-pass membrane protein</topology>
    </subcellularLocation>
</comment>
<feature type="transmembrane region" description="Helical" evidence="6">
    <location>
        <begin position="149"/>
        <end position="168"/>
    </location>
</feature>
<accession>A0ABP8XR33</accession>
<feature type="transmembrane region" description="Helical" evidence="6">
    <location>
        <begin position="117"/>
        <end position="137"/>
    </location>
</feature>
<keyword evidence="4 6" id="KW-0472">Membrane</keyword>
<dbReference type="InterPro" id="IPR011701">
    <property type="entry name" value="MFS"/>
</dbReference>
<feature type="domain" description="Major facilitator superfamily (MFS) profile" evidence="7">
    <location>
        <begin position="25"/>
        <end position="443"/>
    </location>
</feature>
<sequence>MNESRPRALNETLDRIGFTGRQKAIVALCALIAMAEGFDTLAIGYLIPSMAKEWAISPGQFGVAVTAGSIGMIVGLVSLGPVADRLGRRIVIIVCTSTFALFTGLIVFVQSVEALSALRFLAGLGLGAALANVIALAVELVPTRSKAKVATLVGSGAVAGGVVCGLVAQVMLPAFGWTSIFVVGAVIPLLLAVVAMWMLPESVEYLLAKGKQAEAQRFLLQIDPRDSGAPLAAVGEVTKGASKAPVAALFTDGHGPGTILLWAASFSAYVLTFFLFTWVPTLLGQAGLSPATSANAMSLTLLATIAGGLAMAAVADRRSGDYRVMIIGFPLACVFIYLTSATLDYPALVLISLIAVGFFGIGTQNALSPVAAAMYPSHARSTGVSWMQGMGRVGSLISPILGGLLLSQGISEVTMFRLAIVPTLVAAIAISLLVTRLWVTQRKAASQPRSGSSDSNTVVPADPTPGA</sequence>
<evidence type="ECO:0000256" key="3">
    <source>
        <dbReference type="ARBA" id="ARBA00022989"/>
    </source>
</evidence>
<dbReference type="PROSITE" id="PS00216">
    <property type="entry name" value="SUGAR_TRANSPORT_1"/>
    <property type="match status" value="1"/>
</dbReference>
<feature type="transmembrane region" description="Helical" evidence="6">
    <location>
        <begin position="322"/>
        <end position="339"/>
    </location>
</feature>
<evidence type="ECO:0000256" key="6">
    <source>
        <dbReference type="SAM" id="Phobius"/>
    </source>
</evidence>
<dbReference type="InterPro" id="IPR005829">
    <property type="entry name" value="Sugar_transporter_CS"/>
</dbReference>
<dbReference type="PANTHER" id="PTHR23508">
    <property type="entry name" value="CARBOXYLIC ACID TRANSPORTER PROTEIN HOMOLOG"/>
    <property type="match status" value="1"/>
</dbReference>
<keyword evidence="3 6" id="KW-1133">Transmembrane helix</keyword>
<feature type="transmembrane region" description="Helical" evidence="6">
    <location>
        <begin position="59"/>
        <end position="83"/>
    </location>
</feature>
<dbReference type="Pfam" id="PF07690">
    <property type="entry name" value="MFS_1"/>
    <property type="match status" value="1"/>
</dbReference>
<dbReference type="PROSITE" id="PS00217">
    <property type="entry name" value="SUGAR_TRANSPORT_2"/>
    <property type="match status" value="1"/>
</dbReference>
<feature type="transmembrane region" description="Helical" evidence="6">
    <location>
        <begin position="296"/>
        <end position="315"/>
    </location>
</feature>
<feature type="transmembrane region" description="Helical" evidence="6">
    <location>
        <begin position="259"/>
        <end position="276"/>
    </location>
</feature>
<dbReference type="Proteomes" id="UP001500325">
    <property type="component" value="Unassembled WGS sequence"/>
</dbReference>
<feature type="transmembrane region" description="Helical" evidence="6">
    <location>
        <begin position="90"/>
        <end position="111"/>
    </location>
</feature>